<dbReference type="Proteomes" id="UP001642482">
    <property type="component" value="Unassembled WGS sequence"/>
</dbReference>
<evidence type="ECO:0000256" key="1">
    <source>
        <dbReference type="SAM" id="SignalP"/>
    </source>
</evidence>
<name>A0ABP0BB60_9PEZI</name>
<feature type="signal peptide" evidence="1">
    <location>
        <begin position="1"/>
        <end position="22"/>
    </location>
</feature>
<keyword evidence="3" id="KW-1185">Reference proteome</keyword>
<evidence type="ECO:0000313" key="3">
    <source>
        <dbReference type="Proteomes" id="UP001642482"/>
    </source>
</evidence>
<dbReference type="EMBL" id="CAWUHD010000021">
    <property type="protein sequence ID" value="CAK7216720.1"/>
    <property type="molecule type" value="Genomic_DNA"/>
</dbReference>
<protein>
    <recommendedName>
        <fullName evidence="4">Arabinosidase</fullName>
    </recommendedName>
</protein>
<dbReference type="InterPro" id="IPR023296">
    <property type="entry name" value="Glyco_hydro_beta-prop_sf"/>
</dbReference>
<proteinExistence type="predicted"/>
<keyword evidence="1" id="KW-0732">Signal</keyword>
<comment type="caution">
    <text evidence="2">The sequence shown here is derived from an EMBL/GenBank/DDBJ whole genome shotgun (WGS) entry which is preliminary data.</text>
</comment>
<dbReference type="InterPro" id="IPR050727">
    <property type="entry name" value="GH43_arabinanases"/>
</dbReference>
<evidence type="ECO:0000313" key="2">
    <source>
        <dbReference type="EMBL" id="CAK7216720.1"/>
    </source>
</evidence>
<gene>
    <name evidence="2" type="ORF">SEUCBS140593_002966</name>
</gene>
<dbReference type="CDD" id="cd08983">
    <property type="entry name" value="GH43_Bt3655-like"/>
    <property type="match status" value="1"/>
</dbReference>
<evidence type="ECO:0008006" key="4">
    <source>
        <dbReference type="Google" id="ProtNLM"/>
    </source>
</evidence>
<reference evidence="2 3" key="1">
    <citation type="submission" date="2024-01" db="EMBL/GenBank/DDBJ databases">
        <authorList>
            <person name="Allen C."/>
            <person name="Tagirdzhanova G."/>
        </authorList>
    </citation>
    <scope>NUCLEOTIDE SEQUENCE [LARGE SCALE GENOMIC DNA]</scope>
</reference>
<dbReference type="SUPFAM" id="SSF75005">
    <property type="entry name" value="Arabinanase/levansucrase/invertase"/>
    <property type="match status" value="1"/>
</dbReference>
<dbReference type="Gene3D" id="2.115.10.20">
    <property type="entry name" value="Glycosyl hydrolase domain, family 43"/>
    <property type="match status" value="1"/>
</dbReference>
<feature type="chain" id="PRO_5045942207" description="Arabinosidase" evidence="1">
    <location>
        <begin position="23"/>
        <end position="381"/>
    </location>
</feature>
<sequence>MALLRLAAFGLALCTFLALVWSHPTADLKVPRQSLDLKLVLPELFDTQAISRHARDAVPTSDFAGYLTIVFLGADPYIYFYLSDGNNPIAYKALNKGSPIIKPTKGTGGVRDPAIVKGGGDEAGRKWYIVGTDLDIGKTTWDASQRTGSRGIFVWESTDLLTWTNERLVTVEDATAGMVWAPEAIWDPAKTQYMVYWSSKFYPASDKKHTGSPTNTRIRYAYTSDFKTFSTPQTYVDKSPSDTIDLTILPLSTATGADLTNAATNQTFLRFMKDESKKGVFMDFSTAGILGPFTRPGGDSAIIESGVEGPAAFWDNTADGKAHLLLDFYGSDGYRPYESTHPETNNGWTASSRTAFPKNLRHGSVLPVTAKEYAALAAKWG</sequence>
<organism evidence="2 3">
    <name type="scientific">Sporothrix eucalyptigena</name>
    <dbReference type="NCBI Taxonomy" id="1812306"/>
    <lineage>
        <taxon>Eukaryota</taxon>
        <taxon>Fungi</taxon>
        <taxon>Dikarya</taxon>
        <taxon>Ascomycota</taxon>
        <taxon>Pezizomycotina</taxon>
        <taxon>Sordariomycetes</taxon>
        <taxon>Sordariomycetidae</taxon>
        <taxon>Ophiostomatales</taxon>
        <taxon>Ophiostomataceae</taxon>
        <taxon>Sporothrix</taxon>
    </lineage>
</organism>
<dbReference type="PANTHER" id="PTHR43301:SF8">
    <property type="entry name" value="ARABINOSIDASE-RELATED"/>
    <property type="match status" value="1"/>
</dbReference>
<accession>A0ABP0BB60</accession>
<dbReference type="PANTHER" id="PTHR43301">
    <property type="entry name" value="ARABINAN ENDO-1,5-ALPHA-L-ARABINOSIDASE"/>
    <property type="match status" value="1"/>
</dbReference>